<feature type="non-terminal residue" evidence="1">
    <location>
        <position position="1"/>
    </location>
</feature>
<accession>A0A381VJZ8</accession>
<reference evidence="1" key="1">
    <citation type="submission" date="2018-05" db="EMBL/GenBank/DDBJ databases">
        <authorList>
            <person name="Lanie J.A."/>
            <person name="Ng W.-L."/>
            <person name="Kazmierczak K.M."/>
            <person name="Andrzejewski T.M."/>
            <person name="Davidsen T.M."/>
            <person name="Wayne K.J."/>
            <person name="Tettelin H."/>
            <person name="Glass J.I."/>
            <person name="Rusch D."/>
            <person name="Podicherti R."/>
            <person name="Tsui H.-C.T."/>
            <person name="Winkler M.E."/>
        </authorList>
    </citation>
    <scope>NUCLEOTIDE SEQUENCE</scope>
</reference>
<gene>
    <name evidence="1" type="ORF">METZ01_LOCUS93476</name>
</gene>
<organism evidence="1">
    <name type="scientific">marine metagenome</name>
    <dbReference type="NCBI Taxonomy" id="408172"/>
    <lineage>
        <taxon>unclassified sequences</taxon>
        <taxon>metagenomes</taxon>
        <taxon>ecological metagenomes</taxon>
    </lineage>
</organism>
<proteinExistence type="predicted"/>
<dbReference type="AlphaFoldDB" id="A0A381VJZ8"/>
<protein>
    <submittedName>
        <fullName evidence="1">Uncharacterized protein</fullName>
    </submittedName>
</protein>
<evidence type="ECO:0000313" key="1">
    <source>
        <dbReference type="EMBL" id="SVA40622.1"/>
    </source>
</evidence>
<dbReference type="EMBL" id="UINC01009043">
    <property type="protein sequence ID" value="SVA40622.1"/>
    <property type="molecule type" value="Genomic_DNA"/>
</dbReference>
<name>A0A381VJZ8_9ZZZZ</name>
<sequence>VKAKETKAIMVDNSLQPLLKLARYAITSYA</sequence>